<accession>A0A6G1EF60</accession>
<protein>
    <submittedName>
        <fullName evidence="2">Uncharacterized protein</fullName>
    </submittedName>
</protein>
<dbReference type="Proteomes" id="UP000479710">
    <property type="component" value="Unassembled WGS sequence"/>
</dbReference>
<name>A0A6G1EF60_9ORYZ</name>
<keyword evidence="3" id="KW-1185">Reference proteome</keyword>
<evidence type="ECO:0000313" key="3">
    <source>
        <dbReference type="Proteomes" id="UP000479710"/>
    </source>
</evidence>
<feature type="compositionally biased region" description="Polar residues" evidence="1">
    <location>
        <begin position="47"/>
        <end position="56"/>
    </location>
</feature>
<evidence type="ECO:0000313" key="2">
    <source>
        <dbReference type="EMBL" id="KAF0923226.1"/>
    </source>
</evidence>
<sequence>MGQISAQYSFGDNHGEIPVGAQLSNNRFRLTFGANGAAALAPQQPPSSRGMSSHSAVSRGGASGERQGGSSRSPSCAAARRGARERGQDLLRHGAHANAQAARQRGGGDELNSAQTVLG</sequence>
<feature type="region of interest" description="Disordered" evidence="1">
    <location>
        <begin position="37"/>
        <end position="119"/>
    </location>
</feature>
<feature type="compositionally biased region" description="Basic and acidic residues" evidence="1">
    <location>
        <begin position="82"/>
        <end position="92"/>
    </location>
</feature>
<gene>
    <name evidence="2" type="ORF">E2562_003436</name>
</gene>
<feature type="compositionally biased region" description="Low complexity" evidence="1">
    <location>
        <begin position="68"/>
        <end position="80"/>
    </location>
</feature>
<dbReference type="EMBL" id="SPHZ02000003">
    <property type="protein sequence ID" value="KAF0923226.1"/>
    <property type="molecule type" value="Genomic_DNA"/>
</dbReference>
<organism evidence="2 3">
    <name type="scientific">Oryza meyeriana var. granulata</name>
    <dbReference type="NCBI Taxonomy" id="110450"/>
    <lineage>
        <taxon>Eukaryota</taxon>
        <taxon>Viridiplantae</taxon>
        <taxon>Streptophyta</taxon>
        <taxon>Embryophyta</taxon>
        <taxon>Tracheophyta</taxon>
        <taxon>Spermatophyta</taxon>
        <taxon>Magnoliopsida</taxon>
        <taxon>Liliopsida</taxon>
        <taxon>Poales</taxon>
        <taxon>Poaceae</taxon>
        <taxon>BOP clade</taxon>
        <taxon>Oryzoideae</taxon>
        <taxon>Oryzeae</taxon>
        <taxon>Oryzinae</taxon>
        <taxon>Oryza</taxon>
        <taxon>Oryza meyeriana</taxon>
    </lineage>
</organism>
<dbReference type="AlphaFoldDB" id="A0A6G1EF60"/>
<evidence type="ECO:0000256" key="1">
    <source>
        <dbReference type="SAM" id="MobiDB-lite"/>
    </source>
</evidence>
<proteinExistence type="predicted"/>
<reference evidence="2 3" key="1">
    <citation type="submission" date="2019-11" db="EMBL/GenBank/DDBJ databases">
        <title>Whole genome sequence of Oryza granulata.</title>
        <authorList>
            <person name="Li W."/>
        </authorList>
    </citation>
    <scope>NUCLEOTIDE SEQUENCE [LARGE SCALE GENOMIC DNA]</scope>
    <source>
        <strain evidence="3">cv. Menghai</strain>
        <tissue evidence="2">Leaf</tissue>
    </source>
</reference>
<comment type="caution">
    <text evidence="2">The sequence shown here is derived from an EMBL/GenBank/DDBJ whole genome shotgun (WGS) entry which is preliminary data.</text>
</comment>